<dbReference type="SUPFAM" id="SSF48498">
    <property type="entry name" value="Tetracyclin repressor-like, C-terminal domain"/>
    <property type="match status" value="1"/>
</dbReference>
<feature type="DNA-binding region" description="H-T-H motif" evidence="2">
    <location>
        <begin position="28"/>
        <end position="47"/>
    </location>
</feature>
<organism evidence="4 5">
    <name type="scientific">Rhodocytophaga aerolata</name>
    <dbReference type="NCBI Taxonomy" id="455078"/>
    <lineage>
        <taxon>Bacteria</taxon>
        <taxon>Pseudomonadati</taxon>
        <taxon>Bacteroidota</taxon>
        <taxon>Cytophagia</taxon>
        <taxon>Cytophagales</taxon>
        <taxon>Rhodocytophagaceae</taxon>
        <taxon>Rhodocytophaga</taxon>
    </lineage>
</organism>
<gene>
    <name evidence="4" type="ORF">Q0590_24040</name>
</gene>
<evidence type="ECO:0000256" key="2">
    <source>
        <dbReference type="PROSITE-ProRule" id="PRU00335"/>
    </source>
</evidence>
<comment type="caution">
    <text evidence="4">The sequence shown here is derived from an EMBL/GenBank/DDBJ whole genome shotgun (WGS) entry which is preliminary data.</text>
</comment>
<dbReference type="Pfam" id="PF00440">
    <property type="entry name" value="TetR_N"/>
    <property type="match status" value="1"/>
</dbReference>
<evidence type="ECO:0000313" key="4">
    <source>
        <dbReference type="EMBL" id="MDO1449368.1"/>
    </source>
</evidence>
<sequence>MEKELDTETRIKEAAKRVFLKYGYEGTKIRQIAQEADVNVALVNYYFRSKEQLFKSIYMESFRAFFGKMILLLNEETPFEVKIWKIVDRYTDLIMENPLMPLFVLSENREEGSLLFKEMHVKEVIHTAYFTKQLKEEIAKGNIREVAPLHVIFSIMGNVVFPFLARPIISYIGDMDEEGFRKFMEERKKIVPEMLMAYLKVR</sequence>
<dbReference type="PRINTS" id="PR00455">
    <property type="entry name" value="HTHTETR"/>
</dbReference>
<dbReference type="EMBL" id="JAUKPO010000018">
    <property type="protein sequence ID" value="MDO1449368.1"/>
    <property type="molecule type" value="Genomic_DNA"/>
</dbReference>
<evidence type="ECO:0000259" key="3">
    <source>
        <dbReference type="PROSITE" id="PS50977"/>
    </source>
</evidence>
<dbReference type="PANTHER" id="PTHR30328">
    <property type="entry name" value="TRANSCRIPTIONAL REPRESSOR"/>
    <property type="match status" value="1"/>
</dbReference>
<dbReference type="SUPFAM" id="SSF46689">
    <property type="entry name" value="Homeodomain-like"/>
    <property type="match status" value="1"/>
</dbReference>
<keyword evidence="1 2" id="KW-0238">DNA-binding</keyword>
<protein>
    <submittedName>
        <fullName evidence="4">TetR/AcrR family transcriptional regulator</fullName>
    </submittedName>
</protein>
<dbReference type="InterPro" id="IPR001647">
    <property type="entry name" value="HTH_TetR"/>
</dbReference>
<dbReference type="Proteomes" id="UP001168528">
    <property type="component" value="Unassembled WGS sequence"/>
</dbReference>
<dbReference type="RefSeq" id="WP_302040169.1">
    <property type="nucleotide sequence ID" value="NZ_JAUKPO010000018.1"/>
</dbReference>
<proteinExistence type="predicted"/>
<dbReference type="PANTHER" id="PTHR30328:SF54">
    <property type="entry name" value="HTH-TYPE TRANSCRIPTIONAL REPRESSOR SCO4008"/>
    <property type="match status" value="1"/>
</dbReference>
<dbReference type="InterPro" id="IPR009057">
    <property type="entry name" value="Homeodomain-like_sf"/>
</dbReference>
<dbReference type="InterPro" id="IPR050109">
    <property type="entry name" value="HTH-type_TetR-like_transc_reg"/>
</dbReference>
<dbReference type="Gene3D" id="1.10.357.10">
    <property type="entry name" value="Tetracycline Repressor, domain 2"/>
    <property type="match status" value="1"/>
</dbReference>
<feature type="domain" description="HTH tetR-type" evidence="3">
    <location>
        <begin position="5"/>
        <end position="65"/>
    </location>
</feature>
<reference evidence="4" key="1">
    <citation type="submission" date="2023-07" db="EMBL/GenBank/DDBJ databases">
        <title>The genome sequence of Rhodocytophaga aerolata KACC 12507.</title>
        <authorList>
            <person name="Zhang X."/>
        </authorList>
    </citation>
    <scope>NUCLEOTIDE SEQUENCE</scope>
    <source>
        <strain evidence="4">KACC 12507</strain>
    </source>
</reference>
<dbReference type="InterPro" id="IPR036271">
    <property type="entry name" value="Tet_transcr_reg_TetR-rel_C_sf"/>
</dbReference>
<accession>A0ABT8RDT2</accession>
<evidence type="ECO:0000256" key="1">
    <source>
        <dbReference type="ARBA" id="ARBA00023125"/>
    </source>
</evidence>
<keyword evidence="5" id="KW-1185">Reference proteome</keyword>
<evidence type="ECO:0000313" key="5">
    <source>
        <dbReference type="Proteomes" id="UP001168528"/>
    </source>
</evidence>
<name>A0ABT8RDT2_9BACT</name>
<dbReference type="PROSITE" id="PS50977">
    <property type="entry name" value="HTH_TETR_2"/>
    <property type="match status" value="1"/>
</dbReference>